<gene>
    <name evidence="2" type="ORF">SAMN04489745_2852</name>
</gene>
<dbReference type="AlphaFoldDB" id="A0A1H4SG34"/>
<proteinExistence type="predicted"/>
<organism evidence="2 3">
    <name type="scientific">Arthrobacter woluwensis</name>
    <dbReference type="NCBI Taxonomy" id="156980"/>
    <lineage>
        <taxon>Bacteria</taxon>
        <taxon>Bacillati</taxon>
        <taxon>Actinomycetota</taxon>
        <taxon>Actinomycetes</taxon>
        <taxon>Micrococcales</taxon>
        <taxon>Micrococcaceae</taxon>
        <taxon>Arthrobacter</taxon>
    </lineage>
</organism>
<protein>
    <submittedName>
        <fullName evidence="2">Uncharacterized protein</fullName>
    </submittedName>
</protein>
<keyword evidence="1" id="KW-0472">Membrane</keyword>
<feature type="transmembrane region" description="Helical" evidence="1">
    <location>
        <begin position="20"/>
        <end position="39"/>
    </location>
</feature>
<dbReference type="EMBL" id="FNSN01000003">
    <property type="protein sequence ID" value="SEC43058.1"/>
    <property type="molecule type" value="Genomic_DNA"/>
</dbReference>
<accession>A0A1H4SG34</accession>
<dbReference type="RefSeq" id="WP_255218049.1">
    <property type="nucleotide sequence ID" value="NZ_FNSN01000003.1"/>
</dbReference>
<evidence type="ECO:0000313" key="2">
    <source>
        <dbReference type="EMBL" id="SEC43058.1"/>
    </source>
</evidence>
<evidence type="ECO:0000313" key="3">
    <source>
        <dbReference type="Proteomes" id="UP000182652"/>
    </source>
</evidence>
<evidence type="ECO:0000256" key="1">
    <source>
        <dbReference type="SAM" id="Phobius"/>
    </source>
</evidence>
<sequence>MARVRSLSRGRTADVAGRLAALGGLAGAGTIVSGLLLWADAWGF</sequence>
<dbReference type="Proteomes" id="UP000182652">
    <property type="component" value="Unassembled WGS sequence"/>
</dbReference>
<keyword evidence="1" id="KW-0812">Transmembrane</keyword>
<keyword evidence="1" id="KW-1133">Transmembrane helix</keyword>
<keyword evidence="3" id="KW-1185">Reference proteome</keyword>
<name>A0A1H4SG34_9MICC</name>
<reference evidence="2 3" key="1">
    <citation type="submission" date="2016-10" db="EMBL/GenBank/DDBJ databases">
        <authorList>
            <person name="de Groot N.N."/>
        </authorList>
    </citation>
    <scope>NUCLEOTIDE SEQUENCE [LARGE SCALE GENOMIC DNA]</scope>
    <source>
        <strain evidence="2 3">DSM 10495</strain>
    </source>
</reference>